<dbReference type="AlphaFoldDB" id="A0A9D2LKF2"/>
<reference evidence="1" key="1">
    <citation type="journal article" date="2021" name="PeerJ">
        <title>Extensive microbial diversity within the chicken gut microbiome revealed by metagenomics and culture.</title>
        <authorList>
            <person name="Gilroy R."/>
            <person name="Ravi A."/>
            <person name="Getino M."/>
            <person name="Pursley I."/>
            <person name="Horton D.L."/>
            <person name="Alikhan N.F."/>
            <person name="Baker D."/>
            <person name="Gharbi K."/>
            <person name="Hall N."/>
            <person name="Watson M."/>
            <person name="Adriaenssens E.M."/>
            <person name="Foster-Nyarko E."/>
            <person name="Jarju S."/>
            <person name="Secka A."/>
            <person name="Antonio M."/>
            <person name="Oren A."/>
            <person name="Chaudhuri R.R."/>
            <person name="La Ragione R."/>
            <person name="Hildebrand F."/>
            <person name="Pallen M.J."/>
        </authorList>
    </citation>
    <scope>NUCLEOTIDE SEQUENCE</scope>
    <source>
        <strain evidence="1">ChiBcec18-1249</strain>
    </source>
</reference>
<dbReference type="PANTHER" id="PTHR39162">
    <property type="entry name" value="GLL3345 PROTEIN"/>
    <property type="match status" value="1"/>
</dbReference>
<evidence type="ECO:0000313" key="2">
    <source>
        <dbReference type="Proteomes" id="UP000823824"/>
    </source>
</evidence>
<evidence type="ECO:0000313" key="1">
    <source>
        <dbReference type="EMBL" id="HJB14163.1"/>
    </source>
</evidence>
<dbReference type="NCBIfam" id="TIGR02874">
    <property type="entry name" value="spore_ytfJ"/>
    <property type="match status" value="1"/>
</dbReference>
<organism evidence="1 2">
    <name type="scientific">Candidatus Oscillibacter excrementigallinarum</name>
    <dbReference type="NCBI Taxonomy" id="2838716"/>
    <lineage>
        <taxon>Bacteria</taxon>
        <taxon>Bacillati</taxon>
        <taxon>Bacillota</taxon>
        <taxon>Clostridia</taxon>
        <taxon>Eubacteriales</taxon>
        <taxon>Oscillospiraceae</taxon>
        <taxon>Oscillibacter</taxon>
    </lineage>
</organism>
<name>A0A9D2LKF2_9FIRM</name>
<accession>A0A9D2LKF2</accession>
<gene>
    <name evidence="1" type="primary">ytfJ</name>
    <name evidence="1" type="ORF">H9787_10715</name>
</gene>
<dbReference type="PIRSF" id="PIRSF021377">
    <property type="entry name" value="YtfJ"/>
    <property type="match status" value="1"/>
</dbReference>
<dbReference type="Pfam" id="PF09579">
    <property type="entry name" value="Spore_YtfJ"/>
    <property type="match status" value="1"/>
</dbReference>
<comment type="caution">
    <text evidence="1">The sequence shown here is derived from an EMBL/GenBank/DDBJ whole genome shotgun (WGS) entry which is preliminary data.</text>
</comment>
<dbReference type="Proteomes" id="UP000823824">
    <property type="component" value="Unassembled WGS sequence"/>
</dbReference>
<dbReference type="EMBL" id="DWZJ01000099">
    <property type="protein sequence ID" value="HJB14163.1"/>
    <property type="molecule type" value="Genomic_DNA"/>
</dbReference>
<dbReference type="PANTHER" id="PTHR39162:SF1">
    <property type="entry name" value="SPORULATION PROTEIN YTFJ"/>
    <property type="match status" value="1"/>
</dbReference>
<sequence length="132" mass="14410">MDETMDKKRPLSDLMRSTMDKIREMADTNTIVGQPITTADGVTLIPISRVSMGFGCGGADYGKVQPKDFGGGSGAGVKIEPVAFLVIREGSTRVLPVAMPPMTTLDRVVEMMPDLVDKVEKYFDKKEEKEPV</sequence>
<reference evidence="1" key="2">
    <citation type="submission" date="2021-04" db="EMBL/GenBank/DDBJ databases">
        <authorList>
            <person name="Gilroy R."/>
        </authorList>
    </citation>
    <scope>NUCLEOTIDE SEQUENCE</scope>
    <source>
        <strain evidence="1">ChiBcec18-1249</strain>
    </source>
</reference>
<proteinExistence type="predicted"/>
<protein>
    <submittedName>
        <fullName evidence="1">GerW family sporulation protein</fullName>
    </submittedName>
</protein>
<dbReference type="InterPro" id="IPR014229">
    <property type="entry name" value="Spore_YtfJ"/>
</dbReference>